<dbReference type="InterPro" id="IPR018515">
    <property type="entry name" value="Tuberin-type_domain"/>
</dbReference>
<feature type="compositionally biased region" description="Basic and acidic residues" evidence="3">
    <location>
        <begin position="173"/>
        <end position="186"/>
    </location>
</feature>
<comment type="caution">
    <text evidence="5">The sequence shown here is derived from an EMBL/GenBank/DDBJ whole genome shotgun (WGS) entry which is preliminary data.</text>
</comment>
<dbReference type="InterPro" id="IPR000331">
    <property type="entry name" value="Rap/Ran_GAP_dom"/>
</dbReference>
<keyword evidence="6" id="KW-1185">Reference proteome</keyword>
<dbReference type="STRING" id="698492.A0A0E9NG35"/>
<feature type="region of interest" description="Disordered" evidence="3">
    <location>
        <begin position="599"/>
        <end position="650"/>
    </location>
</feature>
<dbReference type="InterPro" id="IPR024584">
    <property type="entry name" value="Tuberin_N"/>
</dbReference>
<dbReference type="SUPFAM" id="SSF111347">
    <property type="entry name" value="Rap/Ran-GAP"/>
    <property type="match status" value="1"/>
</dbReference>
<dbReference type="InterPro" id="IPR016024">
    <property type="entry name" value="ARM-type_fold"/>
</dbReference>
<evidence type="ECO:0000259" key="4">
    <source>
        <dbReference type="PROSITE" id="PS50085"/>
    </source>
</evidence>
<dbReference type="InterPro" id="IPR035974">
    <property type="entry name" value="Rap/Ran-GAP_sf"/>
</dbReference>
<dbReference type="Gene3D" id="3.40.50.11210">
    <property type="entry name" value="Rap/Ran-GAP"/>
    <property type="match status" value="1"/>
</dbReference>
<feature type="compositionally biased region" description="Low complexity" evidence="3">
    <location>
        <begin position="612"/>
        <end position="627"/>
    </location>
</feature>
<dbReference type="GO" id="GO:0005634">
    <property type="term" value="C:nucleus"/>
    <property type="evidence" value="ECO:0007669"/>
    <property type="project" value="InterPro"/>
</dbReference>
<keyword evidence="1" id="KW-0343">GTPase activation</keyword>
<feature type="compositionally biased region" description="Low complexity" evidence="3">
    <location>
        <begin position="764"/>
        <end position="783"/>
    </location>
</feature>
<dbReference type="PANTHER" id="PTHR10063:SF0">
    <property type="entry name" value="TUBERIN"/>
    <property type="match status" value="1"/>
</dbReference>
<dbReference type="Proteomes" id="UP000033140">
    <property type="component" value="Unassembled WGS sequence"/>
</dbReference>
<evidence type="ECO:0000256" key="1">
    <source>
        <dbReference type="ARBA" id="ARBA00022468"/>
    </source>
</evidence>
<dbReference type="Pfam" id="PF03542">
    <property type="entry name" value="Tuberin"/>
    <property type="match status" value="1"/>
</dbReference>
<evidence type="ECO:0000256" key="3">
    <source>
        <dbReference type="SAM" id="MobiDB-lite"/>
    </source>
</evidence>
<dbReference type="GO" id="GO:0033596">
    <property type="term" value="C:TSC1-TSC2 complex"/>
    <property type="evidence" value="ECO:0007669"/>
    <property type="project" value="TreeGrafter"/>
</dbReference>
<dbReference type="GO" id="GO:0051056">
    <property type="term" value="P:regulation of small GTPase mediated signal transduction"/>
    <property type="evidence" value="ECO:0007669"/>
    <property type="project" value="InterPro"/>
</dbReference>
<dbReference type="OMA" id="ATRFLMN"/>
<dbReference type="GO" id="GO:0005096">
    <property type="term" value="F:GTPase activator activity"/>
    <property type="evidence" value="ECO:0007669"/>
    <property type="project" value="UniProtKB-KW"/>
</dbReference>
<feature type="region of interest" description="Disordered" evidence="3">
    <location>
        <begin position="173"/>
        <end position="197"/>
    </location>
</feature>
<evidence type="ECO:0000256" key="2">
    <source>
        <dbReference type="SAM" id="Coils"/>
    </source>
</evidence>
<feature type="domain" description="Rap-GAP" evidence="4">
    <location>
        <begin position="1259"/>
        <end position="1498"/>
    </location>
</feature>
<reference evidence="5 6" key="3">
    <citation type="journal article" date="2015" name="Genome Announc.">
        <title>Draft Genome Sequence of the Archiascomycetous Yeast Saitoella complicata.</title>
        <authorList>
            <person name="Yamauchi K."/>
            <person name="Kondo S."/>
            <person name="Hamamoto M."/>
            <person name="Takahashi Y."/>
            <person name="Ogura Y."/>
            <person name="Hayashi T."/>
            <person name="Nishida H."/>
        </authorList>
    </citation>
    <scope>NUCLEOTIDE SEQUENCE [LARGE SCALE GENOMIC DNA]</scope>
    <source>
        <strain evidence="5 6">NRRL Y-17804</strain>
    </source>
</reference>
<name>A0A0E9NG35_SAICN</name>
<dbReference type="SUPFAM" id="SSF48371">
    <property type="entry name" value="ARM repeat"/>
    <property type="match status" value="1"/>
</dbReference>
<feature type="coiled-coil region" evidence="2">
    <location>
        <begin position="1484"/>
        <end position="1531"/>
    </location>
</feature>
<sequence length="1557" mass="172169">MSGQPKLFGALRSFVQARSTPQTAVAHDAAHSHDARTSLDQDALLQQLRPGHTLDERTSAALGLAKITQTYAVPSVTEIWLAGKDLADKSNPPKARKAAFYLMITCINSQTELSSVDRLLFFQAIQEHDVPEDFGMQLKALTALTKNGRDLTSFEQSIGTLLATWLIQTYRAADKRRQDPPSKDKATAGTSTEQSQEDELTAVFQSATNAVKFNFAIFSENDIYALLYNVVSISKRTGTRSDIALALEFMDTLICYGTIPVKNLSGVMEVLCSAHETITEFGERTWRILGNLLKSHISHSALETLRSVIDGTGNEQHINTVKGALRLFTRVFRAKEEEGLPVIGVEMAMTTYRSALNKRSLRTCLEVLRHLSQVLDDKALVGQITYEEWTVPLEILYISTRYLEEVPSAVMIIPGQVDAPGDSHAVKLAHVLGDVVGKLRKMYEEHTLNGPEGDFVDLLVRVHERLPVDMQELVLEHYSVNHLCLPNSPDWVANCEVVVNSFYTHPGKRTEIRQRALRLLSDVWDVVQDVYGDSFVDEVLLPLLDTLEKEKDAAVVTDALALLVDVAVVASVEHFAKLSAVLRRCAGSRMSQYASTGMTSSLTRSVTAPEPSTLSRHMSSSLASLSEHPSRGSERTHESEGSSHMDTVGVPSASLPGAAAKSFVCMFLRCLKDNEAKRCAAIFEDLVGLVGSDGDSEARLVAMKLLIRIRVDMSRQTWITPTIENTEVAKVFNRTPKTAVEHEGEQNMLGSRMHGEGHTPRKVSGGSDSMSGSGMLSRGGSLRRPAGSRLTEHLALSLESLPLWVVPESDPLPMESPETSCAYLVTELGEEDAETGTRKVVLPVVKWLRTATNILERDSDWEVYSYLVAGFAPQLNNTLLFWKHIPEIQRLRGLICNQLSNGSTPSRLQMPNNVRKTDVMVGIVVTLTSMIPYHKHNSKQQDDEVIQAFQNGLLKWQRTAKYCMHGLAVCCHEMPLSSTRFLAQTTGRLSQIITAAGVSVHVLEFLYALARAPHLYVNFTEADHRRVFGVALQYIQHANTITKQNPNSEATASALNQYVLTQAYNVLSAWFLSLKLYERPKYVQWITRGLLASNVTKDSIDERNAALIDMLGRFAYSNSELKAGPATLEKYVQGGTAQINSKTWVHGNSVITIRTSSGTGGLSEIVVRKPSGTASFFCKPNVGADITDLLAETEESLTAKNEAEHGQEDAATGKAHDPLGELSTFLPSYVLLQLTVNPEIADQPRPLLMPDDDASQRATSVFDRIPVVDFAKIGIVYVGPGQTTEAEILANTTGSRRYLDFVDGLGKLIRLKGIKEVYTGGLDTENDIDGEYAYFWNDKITQIIFHCTSMMPTALDRDPQCTLKKRHIGNDFVNVVFNESGVPWSLDVIPGQFNFLNVVITPDARTDFTHRYGADTEEADSRFFQVDLLRRGDIPEISPLCQTKIVSAKSLSAFVRHVCLNANIYCHVHNLGGGEFVSNWCERLRHIRRMRDRLEQQHAAAQAAAAQANAAQAKEHAREQAAARLRAEQRRALVDVDFGDENSLSAIVESMDFTRFA</sequence>
<gene>
    <name evidence="5" type="ORF">G7K_2821-t1</name>
</gene>
<dbReference type="GO" id="GO:0032007">
    <property type="term" value="P:negative regulation of TOR signaling"/>
    <property type="evidence" value="ECO:0007669"/>
    <property type="project" value="TreeGrafter"/>
</dbReference>
<dbReference type="Pfam" id="PF02145">
    <property type="entry name" value="Rap_GAP"/>
    <property type="match status" value="1"/>
</dbReference>
<keyword evidence="2" id="KW-0175">Coiled coil</keyword>
<feature type="region of interest" description="Disordered" evidence="3">
    <location>
        <begin position="750"/>
        <end position="783"/>
    </location>
</feature>
<reference evidence="5 6" key="1">
    <citation type="journal article" date="2011" name="J. Gen. Appl. Microbiol.">
        <title>Draft genome sequencing of the enigmatic yeast Saitoella complicata.</title>
        <authorList>
            <person name="Nishida H."/>
            <person name="Hamamoto M."/>
            <person name="Sugiyama J."/>
        </authorList>
    </citation>
    <scope>NUCLEOTIDE SEQUENCE [LARGE SCALE GENOMIC DNA]</scope>
    <source>
        <strain evidence="5 6">NRRL Y-17804</strain>
    </source>
</reference>
<proteinExistence type="predicted"/>
<dbReference type="Pfam" id="PF11864">
    <property type="entry name" value="DUF3384"/>
    <property type="match status" value="1"/>
</dbReference>
<feature type="compositionally biased region" description="Basic and acidic residues" evidence="3">
    <location>
        <begin position="628"/>
        <end position="643"/>
    </location>
</feature>
<dbReference type="FunFam" id="3.40.50.11210:FF:000007">
    <property type="entry name" value="Tuberous sclerosis 2"/>
    <property type="match status" value="1"/>
</dbReference>
<dbReference type="EMBL" id="BACD03000016">
    <property type="protein sequence ID" value="GAO48651.1"/>
    <property type="molecule type" value="Genomic_DNA"/>
</dbReference>
<protein>
    <recommendedName>
        <fullName evidence="4">Rap-GAP domain-containing protein</fullName>
    </recommendedName>
</protein>
<organism evidence="5 6">
    <name type="scientific">Saitoella complicata (strain BCRC 22490 / CBS 7301 / JCM 7358 / NBRC 10748 / NRRL Y-17804)</name>
    <dbReference type="NCBI Taxonomy" id="698492"/>
    <lineage>
        <taxon>Eukaryota</taxon>
        <taxon>Fungi</taxon>
        <taxon>Dikarya</taxon>
        <taxon>Ascomycota</taxon>
        <taxon>Taphrinomycotina</taxon>
        <taxon>Taphrinomycotina incertae sedis</taxon>
        <taxon>Saitoella</taxon>
    </lineage>
</organism>
<dbReference type="InterPro" id="IPR027107">
    <property type="entry name" value="Tuberin/Ral-act_asu"/>
</dbReference>
<feature type="region of interest" description="Disordered" evidence="3">
    <location>
        <begin position="1198"/>
        <end position="1217"/>
    </location>
</feature>
<dbReference type="PROSITE" id="PS50085">
    <property type="entry name" value="RAPGAP"/>
    <property type="match status" value="1"/>
</dbReference>
<evidence type="ECO:0000313" key="5">
    <source>
        <dbReference type="EMBL" id="GAO48651.1"/>
    </source>
</evidence>
<reference evidence="5 6" key="2">
    <citation type="journal article" date="2014" name="J. Gen. Appl. Microbiol.">
        <title>The early diverging ascomycetous budding yeast Saitoella complicata has three histone deacetylases belonging to the Clr6, Hos2, and Rpd3 lineages.</title>
        <authorList>
            <person name="Nishida H."/>
            <person name="Matsumoto T."/>
            <person name="Kondo S."/>
            <person name="Hamamoto M."/>
            <person name="Yoshikawa H."/>
        </authorList>
    </citation>
    <scope>NUCLEOTIDE SEQUENCE [LARGE SCALE GENOMIC DNA]</scope>
    <source>
        <strain evidence="5 6">NRRL Y-17804</strain>
    </source>
</reference>
<dbReference type="PANTHER" id="PTHR10063">
    <property type="entry name" value="TUBERIN"/>
    <property type="match status" value="1"/>
</dbReference>
<accession>A0A0E9NG35</accession>
<evidence type="ECO:0000313" key="6">
    <source>
        <dbReference type="Proteomes" id="UP000033140"/>
    </source>
</evidence>